<proteinExistence type="predicted"/>
<sequence length="416" mass="47608">MKSLLNISCLRISLCLLFCLAGTSFIYTLYAQIPDRVFKTDFRIDPEKKGELSVEFDNLSFFKDDEYTGSFMKGYTLPGLWLQAKAVYYPLEMLKLEAGVHLQRFWGANRYPNMAYQDIAHWKGDQYQKGFHALPWFRAQVALSDHVNIVLGDLYGAANHNLIEPLYNPELNMVADPEMGLQLLYNSCRFDLDVWVNWESFIFREDIHQEAFTVGLSTRFKFNDPDSRFHFYAPLQVLAQHRGGEIDTILTNSVQTLMNGAVGIGGVWNTGHKIFKSVNVELDVAGYYQQAGKLWPFDNGYGVYARASADIYDFRVKTSYWRCHQFISMFGSPFYGAVSTSDEGLTFDDPSCVYFGLEYSRELAKGFSLGIDLDIYEHLPVVFRGTEQNGYKSFAKTSFSAGIYLRVTPSFLIKKF</sequence>
<accession>A0A3R6B5V9</accession>
<name>A0A3R6B5V9_9BACT</name>
<dbReference type="Proteomes" id="UP000286260">
    <property type="component" value="Unassembled WGS sequence"/>
</dbReference>
<dbReference type="AlphaFoldDB" id="A0A3R6B5V9"/>
<protein>
    <submittedName>
        <fullName evidence="1">Uncharacterized protein</fullName>
    </submittedName>
</protein>
<comment type="caution">
    <text evidence="1">The sequence shown here is derived from an EMBL/GenBank/DDBJ whole genome shotgun (WGS) entry which is preliminary data.</text>
</comment>
<dbReference type="EMBL" id="QSII01000007">
    <property type="protein sequence ID" value="RHC88007.1"/>
    <property type="molecule type" value="Genomic_DNA"/>
</dbReference>
<organism evidence="1 2">
    <name type="scientific">Parabacteroides merdae</name>
    <dbReference type="NCBI Taxonomy" id="46503"/>
    <lineage>
        <taxon>Bacteria</taxon>
        <taxon>Pseudomonadati</taxon>
        <taxon>Bacteroidota</taxon>
        <taxon>Bacteroidia</taxon>
        <taxon>Bacteroidales</taxon>
        <taxon>Tannerellaceae</taxon>
        <taxon>Parabacteroides</taxon>
    </lineage>
</organism>
<evidence type="ECO:0000313" key="2">
    <source>
        <dbReference type="Proteomes" id="UP000286260"/>
    </source>
</evidence>
<gene>
    <name evidence="1" type="ORF">DW828_07260</name>
</gene>
<reference evidence="1 2" key="1">
    <citation type="submission" date="2018-08" db="EMBL/GenBank/DDBJ databases">
        <title>A genome reference for cultivated species of the human gut microbiota.</title>
        <authorList>
            <person name="Zou Y."/>
            <person name="Xue W."/>
            <person name="Luo G."/>
        </authorList>
    </citation>
    <scope>NUCLEOTIDE SEQUENCE [LARGE SCALE GENOMIC DNA]</scope>
    <source>
        <strain evidence="1 2">AM34-17</strain>
    </source>
</reference>
<dbReference type="RefSeq" id="WP_122204224.1">
    <property type="nucleotide sequence ID" value="NZ_CP081901.1"/>
</dbReference>
<evidence type="ECO:0000313" key="1">
    <source>
        <dbReference type="EMBL" id="RHC88007.1"/>
    </source>
</evidence>